<keyword evidence="9" id="KW-0407">Ion channel</keyword>
<evidence type="ECO:0000256" key="9">
    <source>
        <dbReference type="ARBA" id="ARBA00023303"/>
    </source>
</evidence>
<feature type="transmembrane region" description="Helical" evidence="12">
    <location>
        <begin position="249"/>
        <end position="272"/>
    </location>
</feature>
<dbReference type="AlphaFoldDB" id="A0A6N2STF8"/>
<feature type="transmembrane region" description="Helical" evidence="12">
    <location>
        <begin position="210"/>
        <end position="229"/>
    </location>
</feature>
<dbReference type="PRINTS" id="PR00762">
    <property type="entry name" value="CLCHANNEL"/>
</dbReference>
<protein>
    <submittedName>
        <fullName evidence="14">H(+)/Cl(-) exchange transporter ClcA</fullName>
    </submittedName>
</protein>
<keyword evidence="3 12" id="KW-0812">Transmembrane</keyword>
<dbReference type="Gene3D" id="1.10.3080.10">
    <property type="entry name" value="Clc chloride channel"/>
    <property type="match status" value="1"/>
</dbReference>
<feature type="transmembrane region" description="Helical" evidence="12">
    <location>
        <begin position="381"/>
        <end position="407"/>
    </location>
</feature>
<dbReference type="PANTHER" id="PTHR43427">
    <property type="entry name" value="CHLORIDE CHANNEL PROTEIN CLC-E"/>
    <property type="match status" value="1"/>
</dbReference>
<feature type="transmembrane region" description="Helical" evidence="12">
    <location>
        <begin position="322"/>
        <end position="340"/>
    </location>
</feature>
<dbReference type="GO" id="GO:0034707">
    <property type="term" value="C:chloride channel complex"/>
    <property type="evidence" value="ECO:0007669"/>
    <property type="project" value="UniProtKB-KW"/>
</dbReference>
<evidence type="ECO:0000256" key="2">
    <source>
        <dbReference type="ARBA" id="ARBA00022448"/>
    </source>
</evidence>
<evidence type="ECO:0000256" key="1">
    <source>
        <dbReference type="ARBA" id="ARBA00004141"/>
    </source>
</evidence>
<keyword evidence="10" id="KW-0129">CBS domain</keyword>
<dbReference type="Pfam" id="PF00654">
    <property type="entry name" value="Voltage_CLC"/>
    <property type="match status" value="1"/>
</dbReference>
<dbReference type="InterPro" id="IPR046342">
    <property type="entry name" value="CBS_dom_sf"/>
</dbReference>
<keyword evidence="4 12" id="KW-1133">Transmembrane helix</keyword>
<dbReference type="EMBL" id="CACRSM010000002">
    <property type="protein sequence ID" value="VYS96963.1"/>
    <property type="molecule type" value="Genomic_DNA"/>
</dbReference>
<dbReference type="SUPFAM" id="SSF81340">
    <property type="entry name" value="Clc chloride channel"/>
    <property type="match status" value="1"/>
</dbReference>
<feature type="compositionally biased region" description="Basic and acidic residues" evidence="11">
    <location>
        <begin position="612"/>
        <end position="624"/>
    </location>
</feature>
<feature type="transmembrane region" description="Helical" evidence="12">
    <location>
        <begin position="346"/>
        <end position="369"/>
    </location>
</feature>
<evidence type="ECO:0000256" key="7">
    <source>
        <dbReference type="ARBA" id="ARBA00023173"/>
    </source>
</evidence>
<reference evidence="14" key="1">
    <citation type="submission" date="2019-11" db="EMBL/GenBank/DDBJ databases">
        <authorList>
            <person name="Feng L."/>
        </authorList>
    </citation>
    <scope>NUCLEOTIDE SEQUENCE</scope>
    <source>
        <strain evidence="14">AodontolyticusLFYP35</strain>
    </source>
</reference>
<feature type="transmembrane region" description="Helical" evidence="12">
    <location>
        <begin position="75"/>
        <end position="95"/>
    </location>
</feature>
<gene>
    <name evidence="14" type="primary">clcA_2</name>
    <name evidence="14" type="ORF">AOLFYP35_01036</name>
</gene>
<dbReference type="InterPro" id="IPR050368">
    <property type="entry name" value="ClC-type_chloride_channel"/>
</dbReference>
<keyword evidence="5" id="KW-0406">Ion transport</keyword>
<evidence type="ECO:0000256" key="8">
    <source>
        <dbReference type="ARBA" id="ARBA00023214"/>
    </source>
</evidence>
<dbReference type="Gene3D" id="3.10.580.10">
    <property type="entry name" value="CBS-domain"/>
    <property type="match status" value="1"/>
</dbReference>
<evidence type="ECO:0000313" key="14">
    <source>
        <dbReference type="EMBL" id="VYS96963.1"/>
    </source>
</evidence>
<accession>A0A6N2STF8</accession>
<evidence type="ECO:0000256" key="10">
    <source>
        <dbReference type="PROSITE-ProRule" id="PRU00703"/>
    </source>
</evidence>
<dbReference type="PANTHER" id="PTHR43427:SF6">
    <property type="entry name" value="CHLORIDE CHANNEL PROTEIN CLC-E"/>
    <property type="match status" value="1"/>
</dbReference>
<evidence type="ECO:0000256" key="4">
    <source>
        <dbReference type="ARBA" id="ARBA00022989"/>
    </source>
</evidence>
<feature type="transmembrane region" description="Helical" evidence="12">
    <location>
        <begin position="26"/>
        <end position="55"/>
    </location>
</feature>
<feature type="transmembrane region" description="Helical" evidence="12">
    <location>
        <begin position="413"/>
        <end position="434"/>
    </location>
</feature>
<dbReference type="PROSITE" id="PS51371">
    <property type="entry name" value="CBS"/>
    <property type="match status" value="1"/>
</dbReference>
<feature type="domain" description="CBS" evidence="13">
    <location>
        <begin position="468"/>
        <end position="530"/>
    </location>
</feature>
<feature type="region of interest" description="Disordered" evidence="11">
    <location>
        <begin position="603"/>
        <end position="624"/>
    </location>
</feature>
<keyword evidence="8" id="KW-0868">Chloride</keyword>
<keyword evidence="2" id="KW-0813">Transport</keyword>
<dbReference type="Pfam" id="PF00571">
    <property type="entry name" value="CBS"/>
    <property type="match status" value="1"/>
</dbReference>
<evidence type="ECO:0000256" key="6">
    <source>
        <dbReference type="ARBA" id="ARBA00023136"/>
    </source>
</evidence>
<feature type="transmembrane region" description="Helical" evidence="12">
    <location>
        <begin position="172"/>
        <end position="198"/>
    </location>
</feature>
<dbReference type="InterPro" id="IPR014743">
    <property type="entry name" value="Cl-channel_core"/>
</dbReference>
<evidence type="ECO:0000256" key="5">
    <source>
        <dbReference type="ARBA" id="ARBA00023065"/>
    </source>
</evidence>
<evidence type="ECO:0000256" key="12">
    <source>
        <dbReference type="SAM" id="Phobius"/>
    </source>
</evidence>
<dbReference type="SUPFAM" id="SSF54631">
    <property type="entry name" value="CBS-domain pair"/>
    <property type="match status" value="1"/>
</dbReference>
<evidence type="ECO:0000256" key="11">
    <source>
        <dbReference type="SAM" id="MobiDB-lite"/>
    </source>
</evidence>
<dbReference type="GO" id="GO:0005254">
    <property type="term" value="F:chloride channel activity"/>
    <property type="evidence" value="ECO:0007669"/>
    <property type="project" value="UniProtKB-KW"/>
</dbReference>
<keyword evidence="7" id="KW-0869">Chloride channel</keyword>
<name>A0A6N2STF8_9ACTO</name>
<proteinExistence type="predicted"/>
<dbReference type="CDD" id="cd00400">
    <property type="entry name" value="Voltage_gated_ClC"/>
    <property type="match status" value="1"/>
</dbReference>
<evidence type="ECO:0000256" key="3">
    <source>
        <dbReference type="ARBA" id="ARBA00022692"/>
    </source>
</evidence>
<sequence>MSDPQISAPDTFASRIGRLCTAHRSALAIAAAIVGTIAGSAAVLFNLMIGAWTWVSTGYWDYTQHIGQAHGRLGIPAWIFLLIAPVISAFIYGPLISRFAPSAKGHGIPEVMLAVQQKGGYIPAKVAIVKLLASALTIGGGGSAGREGPIVQIGASLGSSFASLLHLPKERVILLAACGSGAGIAATFHAPLAGAFFALEVILTQFTAEAFGYVVVSSVLASLVTRAAVGDHPLIDLGGSFPLQSLPDIGWVAILGVIAGLVGLAFSKFLYLSEDWIDALWSHIPLPNWCRAGVLSIALGAALIAFPYMYGSGYPIEISAIFGSYSIPFLALLLLGRILYTSYTIGIGGSGGVFAPTLFMGAMTGMIFGQLVSPWAVSQSAIFGVIGMGAAFAGAARAPMTAVLIIVEMTGQYSLVLPMMLAVIIATFTSRLFTRSTIYTEKLRRRGDVLHEPVDDTLLGRRSARQLMTKPNRVLTDDMTLLQAQEYFQAASVPCLPVIAATDRYRDQPRYLGMLTVNELGSFLSRGLPPHTQIASLALDASSSLPQSARPSLVLSRMSENDNPWALAVVDEDPTTPHLLGWITQQGLVKKIAAQQKRAIAAGQKTSWGSRWQEHHSHASGHVD</sequence>
<dbReference type="InterPro" id="IPR001807">
    <property type="entry name" value="ClC"/>
</dbReference>
<evidence type="ECO:0000259" key="13">
    <source>
        <dbReference type="PROSITE" id="PS51371"/>
    </source>
</evidence>
<dbReference type="InterPro" id="IPR000644">
    <property type="entry name" value="CBS_dom"/>
</dbReference>
<comment type="subcellular location">
    <subcellularLocation>
        <location evidence="1">Membrane</location>
        <topology evidence="1">Multi-pass membrane protein</topology>
    </subcellularLocation>
</comment>
<organism evidence="14">
    <name type="scientific">Schaalia odontolytica</name>
    <dbReference type="NCBI Taxonomy" id="1660"/>
    <lineage>
        <taxon>Bacteria</taxon>
        <taxon>Bacillati</taxon>
        <taxon>Actinomycetota</taxon>
        <taxon>Actinomycetes</taxon>
        <taxon>Actinomycetales</taxon>
        <taxon>Actinomycetaceae</taxon>
        <taxon>Schaalia</taxon>
    </lineage>
</organism>
<feature type="transmembrane region" description="Helical" evidence="12">
    <location>
        <begin position="292"/>
        <end position="310"/>
    </location>
</feature>
<keyword evidence="6 12" id="KW-0472">Membrane</keyword>